<protein>
    <submittedName>
        <fullName evidence="2">Uncharacterized protein</fullName>
    </submittedName>
</protein>
<feature type="region of interest" description="Disordered" evidence="1">
    <location>
        <begin position="30"/>
        <end position="66"/>
    </location>
</feature>
<sequence>METETQLVADPIALNEKKVAMALDDLIKLSKRNTKGNKGRSSRRPKNKNRNFNGAARNGNPSKEKHYVNSLSGVRQGAVEKRRSNFKGNQFPIATNVARNAATVAPLRVRRRAFNAGRMTSANQSRSFCSKSLPGRYLSPRCYVSSSSCILKNIDLALCGCDSELVDVSYGENSEDLDFRMSSLGGLIWKYLKELALFLSSFFEMGVVLMSGEPLRLGNHFYLLVPLASYRLLLQAVLLLAPPVQSRSRFITKRHEMDQKVENGGGKWKTLDSRFAIMKEQRKNSSCNNGVGLHVPRCHHGLEPEDFSY</sequence>
<proteinExistence type="predicted"/>
<reference evidence="2" key="1">
    <citation type="submission" date="2018-11" db="EMBL/GenBank/DDBJ databases">
        <authorList>
            <consortium name="Genoscope - CEA"/>
            <person name="William W."/>
        </authorList>
    </citation>
    <scope>NUCLEOTIDE SEQUENCE</scope>
</reference>
<accession>A0A3P6FYJ6</accession>
<dbReference type="EMBL" id="LR031878">
    <property type="protein sequence ID" value="VDD49452.1"/>
    <property type="molecule type" value="Genomic_DNA"/>
</dbReference>
<dbReference type="AlphaFoldDB" id="A0A3P6FYJ6"/>
<evidence type="ECO:0000313" key="2">
    <source>
        <dbReference type="EMBL" id="VDD49452.1"/>
    </source>
</evidence>
<dbReference type="PANTHER" id="PTHR36048:SF2">
    <property type="entry name" value="(RAPE) HYPOTHETICAL PROTEIN"/>
    <property type="match status" value="1"/>
</dbReference>
<feature type="compositionally biased region" description="Low complexity" evidence="1">
    <location>
        <begin position="50"/>
        <end position="60"/>
    </location>
</feature>
<dbReference type="PANTHER" id="PTHR36048">
    <property type="entry name" value="RIBOSOME MATURATION FACTOR"/>
    <property type="match status" value="1"/>
</dbReference>
<gene>
    <name evidence="2" type="ORF">BOLC1T01841H</name>
</gene>
<feature type="compositionally biased region" description="Basic residues" evidence="1">
    <location>
        <begin position="30"/>
        <end position="49"/>
    </location>
</feature>
<organism evidence="2">
    <name type="scientific">Brassica oleracea</name>
    <name type="common">Wild cabbage</name>
    <dbReference type="NCBI Taxonomy" id="3712"/>
    <lineage>
        <taxon>Eukaryota</taxon>
        <taxon>Viridiplantae</taxon>
        <taxon>Streptophyta</taxon>
        <taxon>Embryophyta</taxon>
        <taxon>Tracheophyta</taxon>
        <taxon>Spermatophyta</taxon>
        <taxon>Magnoliopsida</taxon>
        <taxon>eudicotyledons</taxon>
        <taxon>Gunneridae</taxon>
        <taxon>Pentapetalae</taxon>
        <taxon>rosids</taxon>
        <taxon>malvids</taxon>
        <taxon>Brassicales</taxon>
        <taxon>Brassicaceae</taxon>
        <taxon>Brassiceae</taxon>
        <taxon>Brassica</taxon>
    </lineage>
</organism>
<evidence type="ECO:0000256" key="1">
    <source>
        <dbReference type="SAM" id="MobiDB-lite"/>
    </source>
</evidence>
<name>A0A3P6FYJ6_BRAOL</name>